<proteinExistence type="predicted"/>
<name>A0A3M7S3W1_BRAPC</name>
<dbReference type="Proteomes" id="UP000276133">
    <property type="component" value="Unassembled WGS sequence"/>
</dbReference>
<sequence length="64" mass="7537">MPAHSNRTWTADFHTNPHTHYNNYYVTNKILIEWELSLIVRRIIDALSSCLAIVFDYTNTNLNI</sequence>
<dbReference type="AlphaFoldDB" id="A0A3M7S3W1"/>
<reference evidence="1 2" key="1">
    <citation type="journal article" date="2018" name="Sci. Rep.">
        <title>Genomic signatures of local adaptation to the degree of environmental predictability in rotifers.</title>
        <authorList>
            <person name="Franch-Gras L."/>
            <person name="Hahn C."/>
            <person name="Garcia-Roger E.M."/>
            <person name="Carmona M.J."/>
            <person name="Serra M."/>
            <person name="Gomez A."/>
        </authorList>
    </citation>
    <scope>NUCLEOTIDE SEQUENCE [LARGE SCALE GENOMIC DNA]</scope>
    <source>
        <strain evidence="1">HYR1</strain>
    </source>
</reference>
<organism evidence="1 2">
    <name type="scientific">Brachionus plicatilis</name>
    <name type="common">Marine rotifer</name>
    <name type="synonym">Brachionus muelleri</name>
    <dbReference type="NCBI Taxonomy" id="10195"/>
    <lineage>
        <taxon>Eukaryota</taxon>
        <taxon>Metazoa</taxon>
        <taxon>Spiralia</taxon>
        <taxon>Gnathifera</taxon>
        <taxon>Rotifera</taxon>
        <taxon>Eurotatoria</taxon>
        <taxon>Monogononta</taxon>
        <taxon>Pseudotrocha</taxon>
        <taxon>Ploima</taxon>
        <taxon>Brachionidae</taxon>
        <taxon>Brachionus</taxon>
    </lineage>
</organism>
<evidence type="ECO:0000313" key="2">
    <source>
        <dbReference type="Proteomes" id="UP000276133"/>
    </source>
</evidence>
<accession>A0A3M7S3W1</accession>
<protein>
    <submittedName>
        <fullName evidence="1">Uncharacterized protein</fullName>
    </submittedName>
</protein>
<comment type="caution">
    <text evidence="1">The sequence shown here is derived from an EMBL/GenBank/DDBJ whole genome shotgun (WGS) entry which is preliminary data.</text>
</comment>
<dbReference type="EMBL" id="REGN01002102">
    <property type="protein sequence ID" value="RNA30330.1"/>
    <property type="molecule type" value="Genomic_DNA"/>
</dbReference>
<evidence type="ECO:0000313" key="1">
    <source>
        <dbReference type="EMBL" id="RNA30330.1"/>
    </source>
</evidence>
<keyword evidence="2" id="KW-1185">Reference proteome</keyword>
<gene>
    <name evidence="1" type="ORF">BpHYR1_050594</name>
</gene>